<dbReference type="Pfam" id="PF09684">
    <property type="entry name" value="Tail_P2_I"/>
    <property type="match status" value="1"/>
</dbReference>
<protein>
    <submittedName>
        <fullName evidence="1">Baseplate wedge protein</fullName>
    </submittedName>
</protein>
<reference evidence="1 2" key="1">
    <citation type="submission" date="2020-07" db="EMBL/GenBank/DDBJ databases">
        <title>Complete genome sequence of Achromobacter sp. phage Mano.</title>
        <authorList>
            <person name="Bartz M.L."/>
            <person name="Yao G.W."/>
            <person name="Le T."/>
            <person name="Gonzalez C."/>
            <person name="Young R."/>
            <person name="Liu M."/>
        </authorList>
    </citation>
    <scope>NUCLEOTIDE SEQUENCE [LARGE SCALE GENOMIC DNA]</scope>
</reference>
<dbReference type="EMBL" id="MT708550">
    <property type="protein sequence ID" value="QOE32746.1"/>
    <property type="molecule type" value="Genomic_DNA"/>
</dbReference>
<evidence type="ECO:0000313" key="2">
    <source>
        <dbReference type="Proteomes" id="UP000516893"/>
    </source>
</evidence>
<keyword evidence="2" id="KW-1185">Reference proteome</keyword>
<name>A0A7L8G6A6_9CAUD</name>
<dbReference type="NCBIfam" id="TIGR01634">
    <property type="entry name" value="tail_P2_I"/>
    <property type="match status" value="1"/>
</dbReference>
<organism evidence="1 2">
    <name type="scientific">Achromobacter phage Mano</name>
    <dbReference type="NCBI Taxonomy" id="2767570"/>
    <lineage>
        <taxon>Viruses</taxon>
        <taxon>Duplodnaviria</taxon>
        <taxon>Heunggongvirae</taxon>
        <taxon>Uroviricota</taxon>
        <taxon>Caudoviricetes</taxon>
        <taxon>Manovirus</taxon>
        <taxon>Manovirus Mano</taxon>
    </lineage>
</organism>
<accession>A0A7L8G6A6</accession>
<gene>
    <name evidence="1" type="ORF">CPT_Mano_013</name>
</gene>
<dbReference type="InterPro" id="IPR006521">
    <property type="entry name" value="Tail_protein_I"/>
</dbReference>
<proteinExistence type="predicted"/>
<dbReference type="Proteomes" id="UP000516893">
    <property type="component" value="Segment"/>
</dbReference>
<sequence length="206" mass="22794">MTSTSLLPPNATPQERALEGATARLADVPIPVRDAWNPDTCPAALLPWLAWAFSVDEWQNDWTEAEKRGVIKAALYVHKHKGTLAALRRAVEPLGYIIRIIEWFNDTPQAEPFTFRLEVGVLDKGVDASIYDKLARIIETYKNVRSHMRQLTIKAEVRGTAYFAAGIMSGVDTTIYPYVAEDLDSIGGLFMAAAEQTADTVAIYPA</sequence>
<evidence type="ECO:0000313" key="1">
    <source>
        <dbReference type="EMBL" id="QOE32746.1"/>
    </source>
</evidence>